<dbReference type="AlphaFoldDB" id="A0AA88KPI4"/>
<evidence type="ECO:0000259" key="4">
    <source>
        <dbReference type="Pfam" id="PF01593"/>
    </source>
</evidence>
<dbReference type="EMBL" id="PYSW02000009">
    <property type="protein sequence ID" value="KAG2388661.1"/>
    <property type="molecule type" value="Genomic_DNA"/>
</dbReference>
<organism evidence="5 6">
    <name type="scientific">Naegleria lovaniensis</name>
    <name type="common">Amoeba</name>
    <dbReference type="NCBI Taxonomy" id="51637"/>
    <lineage>
        <taxon>Eukaryota</taxon>
        <taxon>Discoba</taxon>
        <taxon>Heterolobosea</taxon>
        <taxon>Tetramitia</taxon>
        <taxon>Eutetramitia</taxon>
        <taxon>Vahlkampfiidae</taxon>
        <taxon>Naegleria</taxon>
    </lineage>
</organism>
<evidence type="ECO:0000256" key="3">
    <source>
        <dbReference type="ARBA" id="ARBA00023002"/>
    </source>
</evidence>
<dbReference type="InterPro" id="IPR014105">
    <property type="entry name" value="Carotenoid/retinoid_OxRdtase"/>
</dbReference>
<dbReference type="PANTHER" id="PTHR43734">
    <property type="entry name" value="PHYTOENE DESATURASE"/>
    <property type="match status" value="1"/>
</dbReference>
<keyword evidence="6" id="KW-1185">Reference proteome</keyword>
<dbReference type="GO" id="GO:0016117">
    <property type="term" value="P:carotenoid biosynthetic process"/>
    <property type="evidence" value="ECO:0007669"/>
    <property type="project" value="UniProtKB-KW"/>
</dbReference>
<evidence type="ECO:0000313" key="6">
    <source>
        <dbReference type="Proteomes" id="UP000816034"/>
    </source>
</evidence>
<dbReference type="InterPro" id="IPR002937">
    <property type="entry name" value="Amino_oxidase"/>
</dbReference>
<dbReference type="SUPFAM" id="SSF51905">
    <property type="entry name" value="FAD/NAD(P)-binding domain"/>
    <property type="match status" value="1"/>
</dbReference>
<sequence length="422" mass="48069">MSPARIGIVGGGPGGLATAMILSAKGFQVTLFEKSPIVGGRTSSLQVGHSKFDLGPTFLMMKFVLDKVFQDSGKNSSNYMKFQRLDPMYRLQFNKDKYMDCYDFSQRDKMIQELRRVVPEDVSGYERWSEWESKRYEHLIPLLQKSYSSHSDIVSMHSVKALPYMQFPKSLHEMLGDFYKNPLSKLSFSFQSKYLGMSPFTCPAYYGIIAFVEHAFGVYHVEGGLSEIPRTMAMAASENGTTLKLNTPVTELLIDQRSRTVKGVKVKENGQEENEYYFDEVVLNADFPYAVHQLIPNAENLLRQWKPSKIAKKKFSCSTFMMYLALDKEYPEIQHHTISFADDYSANLKAISEGYMTDDLSIYVRNSCVNDKTVSPKGKSGLYVLVPIPNLMDSQGKIDWTNHNTMCLMGLFFHSHITCYKC</sequence>
<dbReference type="PANTHER" id="PTHR43734:SF1">
    <property type="entry name" value="PHYTOENE DESATURASE"/>
    <property type="match status" value="1"/>
</dbReference>
<accession>A0AA88KPI4</accession>
<dbReference type="PRINTS" id="PR00419">
    <property type="entry name" value="ADXRDTASE"/>
</dbReference>
<evidence type="ECO:0000256" key="2">
    <source>
        <dbReference type="ARBA" id="ARBA00022746"/>
    </source>
</evidence>
<gene>
    <name evidence="5" type="ORF">C9374_000100</name>
</gene>
<keyword evidence="3" id="KW-0560">Oxidoreductase</keyword>
<proteinExistence type="predicted"/>
<dbReference type="NCBIfam" id="TIGR02734">
    <property type="entry name" value="crtI_fam"/>
    <property type="match status" value="1"/>
</dbReference>
<evidence type="ECO:0000256" key="1">
    <source>
        <dbReference type="ARBA" id="ARBA00004829"/>
    </source>
</evidence>
<dbReference type="Gene3D" id="3.50.50.60">
    <property type="entry name" value="FAD/NAD(P)-binding domain"/>
    <property type="match status" value="2"/>
</dbReference>
<comment type="caution">
    <text evidence="5">The sequence shown here is derived from an EMBL/GenBank/DDBJ whole genome shotgun (WGS) entry which is preliminary data.</text>
</comment>
<dbReference type="GO" id="GO:0016491">
    <property type="term" value="F:oxidoreductase activity"/>
    <property type="evidence" value="ECO:0007669"/>
    <property type="project" value="UniProtKB-KW"/>
</dbReference>
<protein>
    <recommendedName>
        <fullName evidence="4">Amine oxidase domain-containing protein</fullName>
    </recommendedName>
</protein>
<feature type="domain" description="Amine oxidase" evidence="4">
    <location>
        <begin position="14"/>
        <end position="312"/>
    </location>
</feature>
<dbReference type="GeneID" id="68092562"/>
<dbReference type="Proteomes" id="UP000816034">
    <property type="component" value="Unassembled WGS sequence"/>
</dbReference>
<dbReference type="Pfam" id="PF01593">
    <property type="entry name" value="Amino_oxidase"/>
    <property type="match status" value="1"/>
</dbReference>
<reference evidence="5 6" key="1">
    <citation type="journal article" date="2018" name="BMC Genomics">
        <title>The genome of Naegleria lovaniensis, the basis for a comparative approach to unravel pathogenicity factors of the human pathogenic amoeba N. fowleri.</title>
        <authorList>
            <person name="Liechti N."/>
            <person name="Schurch N."/>
            <person name="Bruggmann R."/>
            <person name="Wittwer M."/>
        </authorList>
    </citation>
    <scope>NUCLEOTIDE SEQUENCE [LARGE SCALE GENOMIC DNA]</scope>
    <source>
        <strain evidence="5 6">ATCC 30569</strain>
    </source>
</reference>
<evidence type="ECO:0000313" key="5">
    <source>
        <dbReference type="EMBL" id="KAG2388661.1"/>
    </source>
</evidence>
<dbReference type="InterPro" id="IPR036188">
    <property type="entry name" value="FAD/NAD-bd_sf"/>
</dbReference>
<comment type="pathway">
    <text evidence="1">Carotenoid biosynthesis.</text>
</comment>
<dbReference type="RefSeq" id="XP_044552653.1">
    <property type="nucleotide sequence ID" value="XM_044685495.1"/>
</dbReference>
<keyword evidence="2" id="KW-0125">Carotenoid biosynthesis</keyword>
<name>A0AA88KPI4_NAELO</name>